<sequence>MAKTGWFGGALLALVSLGALAAEVGLVTAVSGNVKLQEEKAAASELKPFVKVRERDLLMMEGSSRLQVVYFEGGRQETWQGPVVLEVGNGSSKTLKGSLQPEIKTLPAILVKQLSKTPSPDGNVKSGMIRMRSIPPYEKLETVEKNYEEMRKQADAKDRNPELYLLASYLELREFDKLENVLRQLNEKGSGDQDLAALNMLYTRAVREAKSAGK</sequence>
<reference evidence="2" key="1">
    <citation type="submission" date="2020-10" db="EMBL/GenBank/DDBJ databases">
        <title>Connecting structure to function with the recovery of over 1000 high-quality activated sludge metagenome-assembled genomes encoding full-length rRNA genes using long-read sequencing.</title>
        <authorList>
            <person name="Singleton C.M."/>
            <person name="Petriglieri F."/>
            <person name="Kristensen J.M."/>
            <person name="Kirkegaard R.H."/>
            <person name="Michaelsen T.Y."/>
            <person name="Andersen M.H."/>
            <person name="Karst S.M."/>
            <person name="Dueholm M.S."/>
            <person name="Nielsen P.H."/>
            <person name="Albertsen M."/>
        </authorList>
    </citation>
    <scope>NUCLEOTIDE SEQUENCE</scope>
    <source>
        <strain evidence="2">EsbW_18-Q3-R4-48_MAXAC.044</strain>
    </source>
</reference>
<accession>A0A9D7FD78</accession>
<evidence type="ECO:0000313" key="2">
    <source>
        <dbReference type="EMBL" id="MBK7422865.1"/>
    </source>
</evidence>
<dbReference type="Proteomes" id="UP000886602">
    <property type="component" value="Unassembled WGS sequence"/>
</dbReference>
<evidence type="ECO:0000313" key="3">
    <source>
        <dbReference type="Proteomes" id="UP000886602"/>
    </source>
</evidence>
<proteinExistence type="predicted"/>
<name>A0A9D7FD78_9RHOO</name>
<organism evidence="2 3">
    <name type="scientific">Candidatus Propionivibrio dominans</name>
    <dbReference type="NCBI Taxonomy" id="2954373"/>
    <lineage>
        <taxon>Bacteria</taxon>
        <taxon>Pseudomonadati</taxon>
        <taxon>Pseudomonadota</taxon>
        <taxon>Betaproteobacteria</taxon>
        <taxon>Rhodocyclales</taxon>
        <taxon>Rhodocyclaceae</taxon>
        <taxon>Propionivibrio</taxon>
    </lineage>
</organism>
<dbReference type="EMBL" id="JADJNC010000010">
    <property type="protein sequence ID" value="MBK7422865.1"/>
    <property type="molecule type" value="Genomic_DNA"/>
</dbReference>
<keyword evidence="1" id="KW-0732">Signal</keyword>
<evidence type="ECO:0000256" key="1">
    <source>
        <dbReference type="SAM" id="SignalP"/>
    </source>
</evidence>
<feature type="chain" id="PRO_5038913357" evidence="1">
    <location>
        <begin position="22"/>
        <end position="214"/>
    </location>
</feature>
<feature type="signal peptide" evidence="1">
    <location>
        <begin position="1"/>
        <end position="21"/>
    </location>
</feature>
<gene>
    <name evidence="2" type="ORF">IPJ48_07075</name>
</gene>
<dbReference type="AlphaFoldDB" id="A0A9D7FD78"/>
<protein>
    <submittedName>
        <fullName evidence="2">Uncharacterized protein</fullName>
    </submittedName>
</protein>
<comment type="caution">
    <text evidence="2">The sequence shown here is derived from an EMBL/GenBank/DDBJ whole genome shotgun (WGS) entry which is preliminary data.</text>
</comment>